<dbReference type="GO" id="GO:0003676">
    <property type="term" value="F:nucleic acid binding"/>
    <property type="evidence" value="ECO:0007669"/>
    <property type="project" value="InterPro"/>
</dbReference>
<dbReference type="PANTHER" id="PTHR37984:SF15">
    <property type="entry name" value="INTEGRASE CATALYTIC DOMAIN-CONTAINING PROTEIN"/>
    <property type="match status" value="1"/>
</dbReference>
<dbReference type="Proteomes" id="UP001458880">
    <property type="component" value="Unassembled WGS sequence"/>
</dbReference>
<dbReference type="SUPFAM" id="SSF49265">
    <property type="entry name" value="Fibronectin type III"/>
    <property type="match status" value="1"/>
</dbReference>
<evidence type="ECO:0000259" key="1">
    <source>
        <dbReference type="PROSITE" id="PS50994"/>
    </source>
</evidence>
<organism evidence="2 3">
    <name type="scientific">Popillia japonica</name>
    <name type="common">Japanese beetle</name>
    <dbReference type="NCBI Taxonomy" id="7064"/>
    <lineage>
        <taxon>Eukaryota</taxon>
        <taxon>Metazoa</taxon>
        <taxon>Ecdysozoa</taxon>
        <taxon>Arthropoda</taxon>
        <taxon>Hexapoda</taxon>
        <taxon>Insecta</taxon>
        <taxon>Pterygota</taxon>
        <taxon>Neoptera</taxon>
        <taxon>Endopterygota</taxon>
        <taxon>Coleoptera</taxon>
        <taxon>Polyphaga</taxon>
        <taxon>Scarabaeiformia</taxon>
        <taxon>Scarabaeidae</taxon>
        <taxon>Rutelinae</taxon>
        <taxon>Popillia</taxon>
    </lineage>
</organism>
<dbReference type="InterPro" id="IPR001584">
    <property type="entry name" value="Integrase_cat-core"/>
</dbReference>
<keyword evidence="3" id="KW-1185">Reference proteome</keyword>
<dbReference type="InterPro" id="IPR036397">
    <property type="entry name" value="RNaseH_sf"/>
</dbReference>
<dbReference type="InterPro" id="IPR036116">
    <property type="entry name" value="FN3_sf"/>
</dbReference>
<gene>
    <name evidence="2" type="ORF">QE152_g19874</name>
</gene>
<dbReference type="PROSITE" id="PS50994">
    <property type="entry name" value="INTEGRASE"/>
    <property type="match status" value="1"/>
</dbReference>
<dbReference type="AlphaFoldDB" id="A0AAW1KQG1"/>
<evidence type="ECO:0000313" key="2">
    <source>
        <dbReference type="EMBL" id="KAK9722050.1"/>
    </source>
</evidence>
<dbReference type="InterPro" id="IPR012337">
    <property type="entry name" value="RNaseH-like_sf"/>
</dbReference>
<dbReference type="SUPFAM" id="SSF53098">
    <property type="entry name" value="Ribonuclease H-like"/>
    <property type="match status" value="1"/>
</dbReference>
<dbReference type="Gene3D" id="3.30.420.10">
    <property type="entry name" value="Ribonuclease H-like superfamily/Ribonuclease H"/>
    <property type="match status" value="1"/>
</dbReference>
<name>A0AAW1KQG1_POPJA</name>
<comment type="caution">
    <text evidence="2">The sequence shown here is derived from an EMBL/GenBank/DDBJ whole genome shotgun (WGS) entry which is preliminary data.</text>
</comment>
<dbReference type="PANTHER" id="PTHR37984">
    <property type="entry name" value="PROTEIN CBG26694"/>
    <property type="match status" value="1"/>
</dbReference>
<protein>
    <recommendedName>
        <fullName evidence="1">Integrase catalytic domain-containing protein</fullName>
    </recommendedName>
</protein>
<proteinExistence type="predicted"/>
<dbReference type="InterPro" id="IPR003961">
    <property type="entry name" value="FN3_dom"/>
</dbReference>
<evidence type="ECO:0000313" key="3">
    <source>
        <dbReference type="Proteomes" id="UP001458880"/>
    </source>
</evidence>
<sequence>MKEVRTDRGTEYVNQVFENIANLFNVTHKVTTAYHSQSIGGCERNHRVLNEFMRMYIHETHSDWEDWIKYYKFCYNTTPSTYHQYTPFELVFDNSYILRNLESGTNYEVKVATKNVAGLSEFTNVVTMFTLNNGSAKSTSTNAHFYQDVFLILVVLLLLHW</sequence>
<feature type="domain" description="Integrase catalytic" evidence="1">
    <location>
        <begin position="1"/>
        <end position="95"/>
    </location>
</feature>
<reference evidence="2 3" key="1">
    <citation type="journal article" date="2024" name="BMC Genomics">
        <title>De novo assembly and annotation of Popillia japonica's genome with initial clues to its potential as an invasive pest.</title>
        <authorList>
            <person name="Cucini C."/>
            <person name="Boschi S."/>
            <person name="Funari R."/>
            <person name="Cardaioli E."/>
            <person name="Iannotti N."/>
            <person name="Marturano G."/>
            <person name="Paoli F."/>
            <person name="Bruttini M."/>
            <person name="Carapelli A."/>
            <person name="Frati F."/>
            <person name="Nardi F."/>
        </authorList>
    </citation>
    <scope>NUCLEOTIDE SEQUENCE [LARGE SCALE GENOMIC DNA]</scope>
    <source>
        <strain evidence="2">DMR45628</strain>
    </source>
</reference>
<dbReference type="CDD" id="cd00063">
    <property type="entry name" value="FN3"/>
    <property type="match status" value="1"/>
</dbReference>
<accession>A0AAW1KQG1</accession>
<dbReference type="InterPro" id="IPR050951">
    <property type="entry name" value="Retrovirus_Pol_polyprotein"/>
</dbReference>
<dbReference type="GO" id="GO:0015074">
    <property type="term" value="P:DNA integration"/>
    <property type="evidence" value="ECO:0007669"/>
    <property type="project" value="InterPro"/>
</dbReference>
<dbReference type="EMBL" id="JASPKY010000192">
    <property type="protein sequence ID" value="KAK9722050.1"/>
    <property type="molecule type" value="Genomic_DNA"/>
</dbReference>